<proteinExistence type="predicted"/>
<evidence type="ECO:0000313" key="1">
    <source>
        <dbReference type="EMBL" id="QOZ69096.1"/>
    </source>
</evidence>
<sequence length="247" mass="28446">MQTPFPKTNDTHVQSRLRHNLLPGKGVELRPYEKVHQGDIKTRQLRIVCEYHCNNGWISRAENQTKEFLIPLINGEFFTLTEEAQQKFALWLAIACTVFEYSDDSTRAIPEADRKYIHGLRQAPPQWSMWIGNYRGTEWQTRYRHHGAHAVTRELFSTDYLAAGPHPPNHQVSSLQIGELFMHVTSSTVASIWQFDHANDPPGMMRLWPVRGPIQWPNLFTLDDAAVNSIADRLIASAMDNLKTVDW</sequence>
<name>A0AAE7NPP1_9BRAD</name>
<dbReference type="KEGG" id="barh:WN72_24315"/>
<accession>A0AAE7NPP1</accession>
<dbReference type="AlphaFoldDB" id="A0AAE7NPP1"/>
<evidence type="ECO:0000313" key="2">
    <source>
        <dbReference type="Proteomes" id="UP000594015"/>
    </source>
</evidence>
<organism evidence="1 2">
    <name type="scientific">Bradyrhizobium arachidis</name>
    <dbReference type="NCBI Taxonomy" id="858423"/>
    <lineage>
        <taxon>Bacteria</taxon>
        <taxon>Pseudomonadati</taxon>
        <taxon>Pseudomonadota</taxon>
        <taxon>Alphaproteobacteria</taxon>
        <taxon>Hyphomicrobiales</taxon>
        <taxon>Nitrobacteraceae</taxon>
        <taxon>Bradyrhizobium</taxon>
    </lineage>
</organism>
<reference evidence="1 2" key="1">
    <citation type="submission" date="2018-06" db="EMBL/GenBank/DDBJ databases">
        <title>Comparative genomics of Bradyrhizobium nodulating Arachidis hypogaea.</title>
        <authorList>
            <person name="Li Y."/>
        </authorList>
    </citation>
    <scope>NUCLEOTIDE SEQUENCE [LARGE SCALE GENOMIC DNA]</scope>
    <source>
        <strain evidence="1 2">CCBAU 051107</strain>
    </source>
</reference>
<dbReference type="Proteomes" id="UP000594015">
    <property type="component" value="Chromosome"/>
</dbReference>
<dbReference type="EMBL" id="CP030050">
    <property type="protein sequence ID" value="QOZ69096.1"/>
    <property type="molecule type" value="Genomic_DNA"/>
</dbReference>
<protein>
    <submittedName>
        <fullName evidence="1">Uncharacterized protein</fullName>
    </submittedName>
</protein>
<gene>
    <name evidence="1" type="ORF">WN72_24315</name>
</gene>